<dbReference type="AlphaFoldDB" id="A0A0A9D3S5"/>
<feature type="compositionally biased region" description="Basic and acidic residues" evidence="1">
    <location>
        <begin position="11"/>
        <end position="20"/>
    </location>
</feature>
<protein>
    <submittedName>
        <fullName evidence="2">Uncharacterized protein</fullName>
    </submittedName>
</protein>
<organism evidence="2">
    <name type="scientific">Arundo donax</name>
    <name type="common">Giant reed</name>
    <name type="synonym">Donax arundinaceus</name>
    <dbReference type="NCBI Taxonomy" id="35708"/>
    <lineage>
        <taxon>Eukaryota</taxon>
        <taxon>Viridiplantae</taxon>
        <taxon>Streptophyta</taxon>
        <taxon>Embryophyta</taxon>
        <taxon>Tracheophyta</taxon>
        <taxon>Spermatophyta</taxon>
        <taxon>Magnoliopsida</taxon>
        <taxon>Liliopsida</taxon>
        <taxon>Poales</taxon>
        <taxon>Poaceae</taxon>
        <taxon>PACMAD clade</taxon>
        <taxon>Arundinoideae</taxon>
        <taxon>Arundineae</taxon>
        <taxon>Arundo</taxon>
    </lineage>
</organism>
<accession>A0A0A9D3S5</accession>
<name>A0A0A9D3S5_ARUDO</name>
<reference evidence="2" key="1">
    <citation type="submission" date="2014-09" db="EMBL/GenBank/DDBJ databases">
        <authorList>
            <person name="Magalhaes I.L.F."/>
            <person name="Oliveira U."/>
            <person name="Santos F.R."/>
            <person name="Vidigal T.H.D.A."/>
            <person name="Brescovit A.D."/>
            <person name="Santos A.J."/>
        </authorList>
    </citation>
    <scope>NUCLEOTIDE SEQUENCE</scope>
    <source>
        <tissue evidence="2">Shoot tissue taken approximately 20 cm above the soil surface</tissue>
    </source>
</reference>
<evidence type="ECO:0000256" key="1">
    <source>
        <dbReference type="SAM" id="MobiDB-lite"/>
    </source>
</evidence>
<dbReference type="EMBL" id="GBRH01214661">
    <property type="protein sequence ID" value="JAD83234.1"/>
    <property type="molecule type" value="Transcribed_RNA"/>
</dbReference>
<feature type="region of interest" description="Disordered" evidence="1">
    <location>
        <begin position="1"/>
        <end position="112"/>
    </location>
</feature>
<evidence type="ECO:0000313" key="2">
    <source>
        <dbReference type="EMBL" id="JAD83234.1"/>
    </source>
</evidence>
<proteinExistence type="predicted"/>
<sequence>MFSCAYVRTHHNPEQRRQDHSPGAGTHRPHHQVARLLHHRPGPGRRSRAWIQPQLHDRARPRERQRHRVQRGDRGRGPAGEHQAHAAARARHLLPKETGASDLPGEQQSRDHRVRVHAGPVVPAHDIHARVDAVPLAARQDDRLLVKEDTAMEEGATSGWSFTRSCES</sequence>
<reference evidence="2" key="2">
    <citation type="journal article" date="2015" name="Data Brief">
        <title>Shoot transcriptome of the giant reed, Arundo donax.</title>
        <authorList>
            <person name="Barrero R.A."/>
            <person name="Guerrero F.D."/>
            <person name="Moolhuijzen P."/>
            <person name="Goolsby J.A."/>
            <person name="Tidwell J."/>
            <person name="Bellgard S.E."/>
            <person name="Bellgard M.I."/>
        </authorList>
    </citation>
    <scope>NUCLEOTIDE SEQUENCE</scope>
    <source>
        <tissue evidence="2">Shoot tissue taken approximately 20 cm above the soil surface</tissue>
    </source>
</reference>
<feature type="compositionally biased region" description="Basic residues" evidence="1">
    <location>
        <begin position="27"/>
        <end position="48"/>
    </location>
</feature>